<dbReference type="Proteomes" id="UP000466442">
    <property type="component" value="Linkage Group LG16"/>
</dbReference>
<keyword evidence="5" id="KW-0325">Glycoprotein</keyword>
<keyword evidence="9" id="KW-1185">Reference proteome</keyword>
<dbReference type="SUPFAM" id="SSF57625">
    <property type="entry name" value="Invertebrate chitin-binding proteins"/>
    <property type="match status" value="1"/>
</dbReference>
<dbReference type="InterPro" id="IPR002557">
    <property type="entry name" value="Chitin-bd_dom"/>
</dbReference>
<evidence type="ECO:0000313" key="9">
    <source>
        <dbReference type="Proteomes" id="UP000466442"/>
    </source>
</evidence>
<feature type="compositionally biased region" description="Low complexity" evidence="6">
    <location>
        <begin position="20"/>
        <end position="30"/>
    </location>
</feature>
<dbReference type="Gene3D" id="2.170.140.10">
    <property type="entry name" value="Chitin binding domain"/>
    <property type="match status" value="1"/>
</dbReference>
<keyword evidence="3" id="KW-0677">Repeat</keyword>
<dbReference type="AlphaFoldDB" id="A0A8S9WPN7"/>
<proteinExistence type="predicted"/>
<dbReference type="InterPro" id="IPR051940">
    <property type="entry name" value="Chitin_bind-dev_reg"/>
</dbReference>
<evidence type="ECO:0000256" key="2">
    <source>
        <dbReference type="ARBA" id="ARBA00022729"/>
    </source>
</evidence>
<evidence type="ECO:0000313" key="8">
    <source>
        <dbReference type="EMBL" id="KAF6198617.1"/>
    </source>
</evidence>
<evidence type="ECO:0000256" key="5">
    <source>
        <dbReference type="ARBA" id="ARBA00023180"/>
    </source>
</evidence>
<accession>A0A8S9WPN7</accession>
<feature type="compositionally biased region" description="Low complexity" evidence="6">
    <location>
        <begin position="421"/>
        <end position="434"/>
    </location>
</feature>
<gene>
    <name evidence="8" type="ORF">GE061_008369</name>
</gene>
<evidence type="ECO:0000259" key="7">
    <source>
        <dbReference type="PROSITE" id="PS50940"/>
    </source>
</evidence>
<evidence type="ECO:0000256" key="4">
    <source>
        <dbReference type="ARBA" id="ARBA00023157"/>
    </source>
</evidence>
<dbReference type="EMBL" id="WIXP02000016">
    <property type="protein sequence ID" value="KAF6198617.1"/>
    <property type="molecule type" value="Genomic_DNA"/>
</dbReference>
<keyword evidence="4" id="KW-1015">Disulfide bond</keyword>
<dbReference type="Pfam" id="PF01607">
    <property type="entry name" value="CBM_14"/>
    <property type="match status" value="1"/>
</dbReference>
<sequence>MRSGSAFGLEPRRSPRFLALSSNRPSSRQPSGGGSLLAGAPPTISGGCAPDGNVEGRRSRGLPFLRVLRRLLQIHQLPLCLSLVKFRSQNSRLRQVLSQIQGVPTLLPEMKILLWIAFAIGWVGTEAQSGRRNFYSQTNMPVTSFSCRDKILGGYYADPETDCQMFHVCVKVPGQGIQDYKFLCPNNTSFDQENQICDDWFNIDCEASTLFYSDNFDLYRIGSDYDTGRVSPGVKLPTNNINNAVSDTDDDYLRRADRGESVGNDLLRGSHSSNFFSNKNQGREDEEEVKKKPPSGKSGVRKLLTGKRPLPSTTSAAPQPTQAVPVDTATQRQNFAGRNRGASNYRGSFRSYNSQPQQQQLQQTQQPTAPAEPQRINYNTAAPTTQKPNYYSTSAPVTQRQNFYTTPAQTQRPTYYTTASPTQRPNFQTTQPPTPAQRQNFYTAAPAAQTQRQNNYYSPAVTQQQPQQQATGAQGFTASVQNQYYNPSTQNQAFNNYQTPTTRNYQNYQTTQAPVAYTETTNYAATNDYTRATNNNYETAKLFKSNVAAQSNPNYYNANYNADKFDDGSSGEFLKTAPSQNLGTANFNRIQNIYKGFNTSVAASYNTETVNATTLRPVVNNFSNYATINRNNYVNTSPKPTYNQYSTNYNQEQTYSTVAPNYFSQTTTQKPFVQASYNGTTAAKNNYYNGAAAGNTQAQNTYNPTTQFNYYTTTTQKPVVSSQNYYQTSQQYTQSSPNYYTTTTQKPAQNFYNPSAPAQSTGFYIQGTTQNYYNQPGNVAKVAAQKPNNQKKYSSPAVNYSPAQSSPAPFRGGNVANRGTPIPDKTEKPRPFTTTVAPPAQETKSEKDQYDYAYYDDATHTEYDSLDTVEFVKTKSKTRSKK</sequence>
<feature type="compositionally biased region" description="Polar residues" evidence="6">
    <location>
        <begin position="270"/>
        <end position="280"/>
    </location>
</feature>
<evidence type="ECO:0000256" key="6">
    <source>
        <dbReference type="SAM" id="MobiDB-lite"/>
    </source>
</evidence>
<evidence type="ECO:0000256" key="3">
    <source>
        <dbReference type="ARBA" id="ARBA00022737"/>
    </source>
</evidence>
<keyword evidence="2" id="KW-0732">Signal</keyword>
<dbReference type="OrthoDB" id="6434376at2759"/>
<dbReference type="PROSITE" id="PS50940">
    <property type="entry name" value="CHIT_BIND_II"/>
    <property type="match status" value="1"/>
</dbReference>
<organism evidence="8 9">
    <name type="scientific">Apolygus lucorum</name>
    <name type="common">Small green plant bug</name>
    <name type="synonym">Lygocoris lucorum</name>
    <dbReference type="NCBI Taxonomy" id="248454"/>
    <lineage>
        <taxon>Eukaryota</taxon>
        <taxon>Metazoa</taxon>
        <taxon>Ecdysozoa</taxon>
        <taxon>Arthropoda</taxon>
        <taxon>Hexapoda</taxon>
        <taxon>Insecta</taxon>
        <taxon>Pterygota</taxon>
        <taxon>Neoptera</taxon>
        <taxon>Paraneoptera</taxon>
        <taxon>Hemiptera</taxon>
        <taxon>Heteroptera</taxon>
        <taxon>Panheteroptera</taxon>
        <taxon>Cimicomorpha</taxon>
        <taxon>Miridae</taxon>
        <taxon>Mirini</taxon>
        <taxon>Apolygus</taxon>
    </lineage>
</organism>
<dbReference type="PANTHER" id="PTHR23301:SF0">
    <property type="entry name" value="CHITIN-BINDING TYPE-2 DOMAIN-CONTAINING PROTEIN-RELATED"/>
    <property type="match status" value="1"/>
</dbReference>
<feature type="region of interest" description="Disordered" evidence="6">
    <location>
        <begin position="786"/>
        <end position="849"/>
    </location>
</feature>
<feature type="compositionally biased region" description="Low complexity" evidence="6">
    <location>
        <begin position="355"/>
        <end position="373"/>
    </location>
</feature>
<feature type="compositionally biased region" description="Polar residues" evidence="6">
    <location>
        <begin position="786"/>
        <end position="807"/>
    </location>
</feature>
<evidence type="ECO:0000256" key="1">
    <source>
        <dbReference type="ARBA" id="ARBA00022669"/>
    </source>
</evidence>
<feature type="region of interest" description="Disordered" evidence="6">
    <location>
        <begin position="1"/>
        <end position="42"/>
    </location>
</feature>
<feature type="compositionally biased region" description="Polar residues" evidence="6">
    <location>
        <begin position="404"/>
        <end position="420"/>
    </location>
</feature>
<comment type="caution">
    <text evidence="8">The sequence shown here is derived from an EMBL/GenBank/DDBJ whole genome shotgun (WGS) entry which is preliminary data.</text>
</comment>
<dbReference type="GO" id="GO:0008061">
    <property type="term" value="F:chitin binding"/>
    <property type="evidence" value="ECO:0007669"/>
    <property type="project" value="UniProtKB-KW"/>
</dbReference>
<dbReference type="InterPro" id="IPR036508">
    <property type="entry name" value="Chitin-bd_dom_sf"/>
</dbReference>
<dbReference type="PANTHER" id="PTHR23301">
    <property type="entry name" value="CHITIN BINDING PERITROPHIN-A"/>
    <property type="match status" value="1"/>
</dbReference>
<dbReference type="GO" id="GO:0005576">
    <property type="term" value="C:extracellular region"/>
    <property type="evidence" value="ECO:0007669"/>
    <property type="project" value="InterPro"/>
</dbReference>
<dbReference type="SMART" id="SM00494">
    <property type="entry name" value="ChtBD2"/>
    <property type="match status" value="1"/>
</dbReference>
<reference evidence="8" key="1">
    <citation type="journal article" date="2021" name="Mol. Ecol. Resour.">
        <title>Apolygus lucorum genome provides insights into omnivorousness and mesophyll feeding.</title>
        <authorList>
            <person name="Liu Y."/>
            <person name="Liu H."/>
            <person name="Wang H."/>
            <person name="Huang T."/>
            <person name="Liu B."/>
            <person name="Yang B."/>
            <person name="Yin L."/>
            <person name="Li B."/>
            <person name="Zhang Y."/>
            <person name="Zhang S."/>
            <person name="Jiang F."/>
            <person name="Zhang X."/>
            <person name="Ren Y."/>
            <person name="Wang B."/>
            <person name="Wang S."/>
            <person name="Lu Y."/>
            <person name="Wu K."/>
            <person name="Fan W."/>
            <person name="Wang G."/>
        </authorList>
    </citation>
    <scope>NUCLEOTIDE SEQUENCE</scope>
    <source>
        <strain evidence="8">12Hb</strain>
    </source>
</reference>
<keyword evidence="1" id="KW-0147">Chitin-binding</keyword>
<protein>
    <recommendedName>
        <fullName evidence="7">Chitin-binding type-2 domain-containing protein</fullName>
    </recommendedName>
</protein>
<feature type="compositionally biased region" description="Polar residues" evidence="6">
    <location>
        <begin position="311"/>
        <end position="354"/>
    </location>
</feature>
<name>A0A8S9WPN7_APOLU</name>
<feature type="domain" description="Chitin-binding type-2" evidence="7">
    <location>
        <begin position="144"/>
        <end position="207"/>
    </location>
</feature>
<feature type="region of interest" description="Disordered" evidence="6">
    <location>
        <begin position="262"/>
        <end position="373"/>
    </location>
</feature>
<feature type="region of interest" description="Disordered" evidence="6">
    <location>
        <begin position="404"/>
        <end position="434"/>
    </location>
</feature>